<dbReference type="RefSeq" id="WP_052157523.1">
    <property type="nucleotide sequence ID" value="NZ_JGYQ01000007.1"/>
</dbReference>
<dbReference type="UniPathway" id="UPA00060">
    <property type="reaction ID" value="UER00138"/>
</dbReference>
<dbReference type="EMBL" id="JGYQ01000007">
    <property type="protein sequence ID" value="KFI48379.1"/>
    <property type="molecule type" value="Genomic_DNA"/>
</dbReference>
<dbReference type="InterPro" id="IPR013749">
    <property type="entry name" value="PM/HMP-P_kinase-1"/>
</dbReference>
<dbReference type="EC" id="2.7.4.7" evidence="8"/>
<evidence type="ECO:0000313" key="9">
    <source>
        <dbReference type="Proteomes" id="UP000029093"/>
    </source>
</evidence>
<evidence type="ECO:0000313" key="8">
    <source>
        <dbReference type="EMBL" id="KFI48379.1"/>
    </source>
</evidence>
<keyword evidence="8" id="KW-0418">Kinase</keyword>
<dbReference type="Proteomes" id="UP000029093">
    <property type="component" value="Unassembled WGS sequence"/>
</dbReference>
<dbReference type="GO" id="GO:0004789">
    <property type="term" value="F:thiamine-phosphate diphosphorylase activity"/>
    <property type="evidence" value="ECO:0007669"/>
    <property type="project" value="UniProtKB-EC"/>
</dbReference>
<proteinExistence type="predicted"/>
<dbReference type="CDD" id="cd01169">
    <property type="entry name" value="HMPP_kinase"/>
    <property type="match status" value="1"/>
</dbReference>
<dbReference type="CDD" id="cd19365">
    <property type="entry name" value="TenA_C-like"/>
    <property type="match status" value="1"/>
</dbReference>
<evidence type="ECO:0000256" key="5">
    <source>
        <dbReference type="ARBA" id="ARBA00022977"/>
    </source>
</evidence>
<feature type="domain" description="Thiaminase-2/PQQC" evidence="6">
    <location>
        <begin position="330"/>
        <end position="536"/>
    </location>
</feature>
<name>A0A086ZPC9_9BIFI</name>
<keyword evidence="9" id="KW-1185">Reference proteome</keyword>
<dbReference type="GO" id="GO:0009229">
    <property type="term" value="P:thiamine diphosphate biosynthetic process"/>
    <property type="evidence" value="ECO:0007669"/>
    <property type="project" value="UniProtKB-UniPathway"/>
</dbReference>
<dbReference type="PANTHER" id="PTHR20858:SF17">
    <property type="entry name" value="HYDROXYMETHYLPYRIMIDINE_PHOSPHOMETHYLPYRIMIDINE KINASE THI20-RELATED"/>
    <property type="match status" value="1"/>
</dbReference>
<organism evidence="8 9">
    <name type="scientific">Bifidobacterium boum</name>
    <dbReference type="NCBI Taxonomy" id="78343"/>
    <lineage>
        <taxon>Bacteria</taxon>
        <taxon>Bacillati</taxon>
        <taxon>Actinomycetota</taxon>
        <taxon>Actinomycetes</taxon>
        <taxon>Bifidobacteriales</taxon>
        <taxon>Bifidobacteriaceae</taxon>
        <taxon>Bifidobacterium</taxon>
    </lineage>
</organism>
<dbReference type="OrthoDB" id="34166at2"/>
<dbReference type="Gene3D" id="1.20.910.10">
    <property type="entry name" value="Heme oxygenase-like"/>
    <property type="match status" value="1"/>
</dbReference>
<dbReference type="InterPro" id="IPR004399">
    <property type="entry name" value="HMP/HMP-P_kinase_dom"/>
</dbReference>
<comment type="function">
    <text evidence="3">Catalyzes the phosphorylation of hydroxymethylpyrimidine phosphate (HMP-P) to HMP-PP, and of HMP to HMP-P.</text>
</comment>
<dbReference type="AlphaFoldDB" id="A0A086ZPC9"/>
<gene>
    <name evidence="8" type="ORF">BBOU_0509</name>
</gene>
<dbReference type="GO" id="GO:0009228">
    <property type="term" value="P:thiamine biosynthetic process"/>
    <property type="evidence" value="ECO:0007669"/>
    <property type="project" value="UniProtKB-KW"/>
</dbReference>
<dbReference type="SUPFAM" id="SSF53613">
    <property type="entry name" value="Ribokinase-like"/>
    <property type="match status" value="1"/>
</dbReference>
<evidence type="ECO:0000256" key="4">
    <source>
        <dbReference type="ARBA" id="ARBA00004769"/>
    </source>
</evidence>
<dbReference type="GO" id="GO:0008902">
    <property type="term" value="F:hydroxymethylpyrimidine kinase activity"/>
    <property type="evidence" value="ECO:0007669"/>
    <property type="project" value="UniProtKB-EC"/>
</dbReference>
<comment type="catalytic activity">
    <reaction evidence="1">
        <text>4-amino-5-hydroxymethyl-2-methylpyrimidine + ATP = 4-amino-2-methyl-5-(phosphooxymethyl)pyrimidine + ADP + H(+)</text>
        <dbReference type="Rhea" id="RHEA:23096"/>
        <dbReference type="ChEBI" id="CHEBI:15378"/>
        <dbReference type="ChEBI" id="CHEBI:16892"/>
        <dbReference type="ChEBI" id="CHEBI:30616"/>
        <dbReference type="ChEBI" id="CHEBI:58354"/>
        <dbReference type="ChEBI" id="CHEBI:456216"/>
        <dbReference type="EC" id="2.7.1.49"/>
    </reaction>
</comment>
<dbReference type="Pfam" id="PF03070">
    <property type="entry name" value="TENA_THI-4"/>
    <property type="match status" value="1"/>
</dbReference>
<reference evidence="8 9" key="1">
    <citation type="submission" date="2014-03" db="EMBL/GenBank/DDBJ databases">
        <title>Genomics of Bifidobacteria.</title>
        <authorList>
            <person name="Ventura M."/>
            <person name="Milani C."/>
            <person name="Lugli G.A."/>
        </authorList>
    </citation>
    <scope>NUCLEOTIDE SEQUENCE [LARGE SCALE GENOMIC DNA]</scope>
    <source>
        <strain evidence="8 9">LMG 10736</strain>
    </source>
</reference>
<dbReference type="EC" id="2.7.1.49" evidence="8"/>
<dbReference type="SUPFAM" id="SSF48613">
    <property type="entry name" value="Heme oxygenase-like"/>
    <property type="match status" value="1"/>
</dbReference>
<protein>
    <submittedName>
        <fullName evidence="8">Phosphomethylpyrimidine kinase</fullName>
        <ecNumber evidence="8">2.5.1.3</ecNumber>
        <ecNumber evidence="8">2.7.1.49</ecNumber>
        <ecNumber evidence="8">2.7.4.7</ecNumber>
    </submittedName>
</protein>
<evidence type="ECO:0000259" key="7">
    <source>
        <dbReference type="Pfam" id="PF08543"/>
    </source>
</evidence>
<comment type="catalytic activity">
    <reaction evidence="2">
        <text>4-amino-2-methyl-5-(phosphooxymethyl)pyrimidine + ATP = 4-amino-2-methyl-5-(diphosphooxymethyl)pyrimidine + ADP</text>
        <dbReference type="Rhea" id="RHEA:19893"/>
        <dbReference type="ChEBI" id="CHEBI:30616"/>
        <dbReference type="ChEBI" id="CHEBI:57841"/>
        <dbReference type="ChEBI" id="CHEBI:58354"/>
        <dbReference type="ChEBI" id="CHEBI:456216"/>
        <dbReference type="EC" id="2.7.4.7"/>
    </reaction>
</comment>
<dbReference type="Gene3D" id="3.40.1190.20">
    <property type="match status" value="1"/>
</dbReference>
<accession>A0A086ZPC9</accession>
<dbReference type="InterPro" id="IPR016084">
    <property type="entry name" value="Haem_Oase-like_multi-hlx"/>
</dbReference>
<dbReference type="InterPro" id="IPR029056">
    <property type="entry name" value="Ribokinase-like"/>
</dbReference>
<evidence type="ECO:0000256" key="1">
    <source>
        <dbReference type="ARBA" id="ARBA00000151"/>
    </source>
</evidence>
<dbReference type="GO" id="GO:0005829">
    <property type="term" value="C:cytosol"/>
    <property type="evidence" value="ECO:0007669"/>
    <property type="project" value="TreeGrafter"/>
</dbReference>
<evidence type="ECO:0000256" key="3">
    <source>
        <dbReference type="ARBA" id="ARBA00003848"/>
    </source>
</evidence>
<comment type="caution">
    <text evidence="8">The sequence shown here is derived from an EMBL/GenBank/DDBJ whole genome shotgun (WGS) entry which is preliminary data.</text>
</comment>
<keyword evidence="8" id="KW-0808">Transferase</keyword>
<evidence type="ECO:0000256" key="2">
    <source>
        <dbReference type="ARBA" id="ARBA00000565"/>
    </source>
</evidence>
<comment type="pathway">
    <text evidence="4">Cofactor biosynthesis; thiamine diphosphate biosynthesis; 4-amino-2-methyl-5-diphosphomethylpyrimidine from 5-amino-1-(5-phospho-D-ribosyl)imidazole: step 3/3.</text>
</comment>
<dbReference type="GO" id="GO:0008972">
    <property type="term" value="F:phosphomethylpyrimidine kinase activity"/>
    <property type="evidence" value="ECO:0007669"/>
    <property type="project" value="UniProtKB-EC"/>
</dbReference>
<dbReference type="Pfam" id="PF08543">
    <property type="entry name" value="Phos_pyr_kin"/>
    <property type="match status" value="1"/>
</dbReference>
<dbReference type="GeneID" id="303204914"/>
<keyword evidence="5" id="KW-0784">Thiamine biosynthesis</keyword>
<dbReference type="InterPro" id="IPR004305">
    <property type="entry name" value="Thiaminase-2/PQQC"/>
</dbReference>
<feature type="domain" description="Pyridoxamine kinase/Phosphomethylpyrimidine kinase" evidence="7">
    <location>
        <begin position="48"/>
        <end position="313"/>
    </location>
</feature>
<sequence>MAEQQYQQPSQSSRTTRAMEALARLEAAGEQAANKPSRLRVLSIEGSDPIGGAGTMADMKAFSAQGVFGYAAMTSVLAQNTQGVTSIVNMDPDFLVAQLNAVSDDAVIDAMKIGMLGTPELVDAVKGWLTALETQYQHDAIAKPVVVLDPVMYAKSGDALLTPQAEQALRTIVPMADIITPNVLELAALADAGQPATNIDELETMARLVCERYGVAVYAKGGALALAGSESSTDILAEPSPQDGDVRTTRIEGKTVHTQNVHGTGDTLSSTLAALRPQCDTWEETTRRAKTWMNGAIGAADRLHVGKGHGPVDFTWQHAPTGLRFSADYWNRVRPIRERIHGMRFITSMVDATLSLDDFAFYLHQDDIYLTDYTSLLALASSRADRLDERVFFAQAASGGVDSEVLFHRNWFIKHGFDPAPVSRSEVTAAYIGHEHRVADSGSYARLVAVVMPCFWLYAAMGKEMRDQVRDKHIDVDTHPFGEWIRMYSDPEFTESTLREVQICDRLAAEASIDEYEHMMHAALVSSEHEFRFFEQGLTRPALGF</sequence>
<evidence type="ECO:0000259" key="6">
    <source>
        <dbReference type="Pfam" id="PF03070"/>
    </source>
</evidence>
<dbReference type="PANTHER" id="PTHR20858">
    <property type="entry name" value="PHOSPHOMETHYLPYRIMIDINE KINASE"/>
    <property type="match status" value="1"/>
</dbReference>
<dbReference type="EC" id="2.5.1.3" evidence="8"/>
<dbReference type="NCBIfam" id="TIGR00097">
    <property type="entry name" value="HMP-P_kinase"/>
    <property type="match status" value="1"/>
</dbReference>